<comment type="caution">
    <text evidence="6">The sequence shown here is derived from an EMBL/GenBank/DDBJ whole genome shotgun (WGS) entry which is preliminary data.</text>
</comment>
<feature type="domain" description="CENP-V/GFA" evidence="5">
    <location>
        <begin position="21"/>
        <end position="146"/>
    </location>
</feature>
<reference evidence="6" key="1">
    <citation type="submission" date="2023-04" db="EMBL/GenBank/DDBJ databases">
        <title>Black Yeasts Isolated from many extreme environments.</title>
        <authorList>
            <person name="Coleine C."/>
            <person name="Stajich J.E."/>
            <person name="Selbmann L."/>
        </authorList>
    </citation>
    <scope>NUCLEOTIDE SEQUENCE</scope>
    <source>
        <strain evidence="6">CCFEE 5312</strain>
    </source>
</reference>
<evidence type="ECO:0000256" key="3">
    <source>
        <dbReference type="ARBA" id="ARBA00022833"/>
    </source>
</evidence>
<proteinExistence type="inferred from homology"/>
<dbReference type="AlphaFoldDB" id="A0AAJ0D9Y3"/>
<dbReference type="SUPFAM" id="SSF51316">
    <property type="entry name" value="Mss4-like"/>
    <property type="match status" value="1"/>
</dbReference>
<dbReference type="InterPro" id="IPR011057">
    <property type="entry name" value="Mss4-like_sf"/>
</dbReference>
<keyword evidence="7" id="KW-1185">Reference proteome</keyword>
<dbReference type="Proteomes" id="UP001271007">
    <property type="component" value="Unassembled WGS sequence"/>
</dbReference>
<keyword evidence="2" id="KW-0479">Metal-binding</keyword>
<evidence type="ECO:0000313" key="6">
    <source>
        <dbReference type="EMBL" id="KAK3049752.1"/>
    </source>
</evidence>
<dbReference type="Pfam" id="PF04828">
    <property type="entry name" value="GFA"/>
    <property type="match status" value="1"/>
</dbReference>
<dbReference type="InterPro" id="IPR006913">
    <property type="entry name" value="CENP-V/GFA"/>
</dbReference>
<dbReference type="Gene3D" id="3.90.1590.10">
    <property type="entry name" value="glutathione-dependent formaldehyde- activating enzyme (gfa)"/>
    <property type="match status" value="1"/>
</dbReference>
<name>A0AAJ0D9Y3_9PEZI</name>
<evidence type="ECO:0000313" key="7">
    <source>
        <dbReference type="Proteomes" id="UP001271007"/>
    </source>
</evidence>
<evidence type="ECO:0000256" key="2">
    <source>
        <dbReference type="ARBA" id="ARBA00022723"/>
    </source>
</evidence>
<dbReference type="GO" id="GO:0016846">
    <property type="term" value="F:carbon-sulfur lyase activity"/>
    <property type="evidence" value="ECO:0007669"/>
    <property type="project" value="InterPro"/>
</dbReference>
<dbReference type="GO" id="GO:0046872">
    <property type="term" value="F:metal ion binding"/>
    <property type="evidence" value="ECO:0007669"/>
    <property type="project" value="UniProtKB-KW"/>
</dbReference>
<accession>A0AAJ0D9Y3</accession>
<dbReference type="PANTHER" id="PTHR33337">
    <property type="entry name" value="GFA DOMAIN-CONTAINING PROTEIN"/>
    <property type="match status" value="1"/>
</dbReference>
<dbReference type="PROSITE" id="PS51891">
    <property type="entry name" value="CENP_V_GFA"/>
    <property type="match status" value="1"/>
</dbReference>
<comment type="similarity">
    <text evidence="1">Belongs to the Gfa family.</text>
</comment>
<evidence type="ECO:0000256" key="1">
    <source>
        <dbReference type="ARBA" id="ARBA00005495"/>
    </source>
</evidence>
<evidence type="ECO:0000256" key="4">
    <source>
        <dbReference type="ARBA" id="ARBA00023239"/>
    </source>
</evidence>
<dbReference type="EMBL" id="JAWDJX010000037">
    <property type="protein sequence ID" value="KAK3049752.1"/>
    <property type="molecule type" value="Genomic_DNA"/>
</dbReference>
<gene>
    <name evidence="6" type="ORF">LTR09_008928</name>
</gene>
<sequence>MAPDLKGNPADHTPDSLAAGMTGSCLCGAITVKLTQKDLFAKPIGHTCHCVNCRKFTGSALATILMVPAENVSVSDPKKYLKSFLDSDTGSGDALQRSFCSNCGSSIGEFIDEESNEKNVFLNTGIFPRIPTPAFELFTKHRHEWMGEVDGAVQHEYLRKPYKS</sequence>
<dbReference type="PANTHER" id="PTHR33337:SF43">
    <property type="entry name" value="CENP-V_GFA DOMAIN-CONTAINING PROTEIN"/>
    <property type="match status" value="1"/>
</dbReference>
<protein>
    <recommendedName>
        <fullName evidence="5">CENP-V/GFA domain-containing protein</fullName>
    </recommendedName>
</protein>
<organism evidence="6 7">
    <name type="scientific">Extremus antarcticus</name>
    <dbReference type="NCBI Taxonomy" id="702011"/>
    <lineage>
        <taxon>Eukaryota</taxon>
        <taxon>Fungi</taxon>
        <taxon>Dikarya</taxon>
        <taxon>Ascomycota</taxon>
        <taxon>Pezizomycotina</taxon>
        <taxon>Dothideomycetes</taxon>
        <taxon>Dothideomycetidae</taxon>
        <taxon>Mycosphaerellales</taxon>
        <taxon>Extremaceae</taxon>
        <taxon>Extremus</taxon>
    </lineage>
</organism>
<evidence type="ECO:0000259" key="5">
    <source>
        <dbReference type="PROSITE" id="PS51891"/>
    </source>
</evidence>
<keyword evidence="4" id="KW-0456">Lyase</keyword>
<keyword evidence="3" id="KW-0862">Zinc</keyword>